<dbReference type="RefSeq" id="WP_057818950.1">
    <property type="nucleotide sequence ID" value="NZ_CP031598.1"/>
</dbReference>
<dbReference type="InterPro" id="IPR050287">
    <property type="entry name" value="MTA/SAH_deaminase"/>
</dbReference>
<organism evidence="4 6">
    <name type="scientific">Roseovarius indicus</name>
    <dbReference type="NCBI Taxonomy" id="540747"/>
    <lineage>
        <taxon>Bacteria</taxon>
        <taxon>Pseudomonadati</taxon>
        <taxon>Pseudomonadota</taxon>
        <taxon>Alphaproteobacteria</taxon>
        <taxon>Rhodobacterales</taxon>
        <taxon>Roseobacteraceae</taxon>
        <taxon>Roseovarius</taxon>
    </lineage>
</organism>
<dbReference type="Pfam" id="PF01979">
    <property type="entry name" value="Amidohydro_1"/>
    <property type="match status" value="1"/>
</dbReference>
<accession>A0A0T5P4R6</accession>
<dbReference type="AlphaFoldDB" id="A0A0T5P4R6"/>
<dbReference type="PANTHER" id="PTHR43794:SF11">
    <property type="entry name" value="AMIDOHYDROLASE-RELATED DOMAIN-CONTAINING PROTEIN"/>
    <property type="match status" value="1"/>
</dbReference>
<dbReference type="Gene3D" id="2.30.40.10">
    <property type="entry name" value="Urease, subunit C, domain 1"/>
    <property type="match status" value="1"/>
</dbReference>
<reference evidence="4 6" key="1">
    <citation type="submission" date="2015-04" db="EMBL/GenBank/DDBJ databases">
        <title>The draft genome sequence of Roseovarius indicus B108T.</title>
        <authorList>
            <person name="Li G."/>
            <person name="Lai Q."/>
            <person name="Shao Z."/>
            <person name="Yan P."/>
        </authorList>
    </citation>
    <scope>NUCLEOTIDE SEQUENCE [LARGE SCALE GENOMIC DNA]</scope>
    <source>
        <strain evidence="4 6">B108</strain>
    </source>
</reference>
<evidence type="ECO:0000256" key="2">
    <source>
        <dbReference type="ARBA" id="ARBA00022801"/>
    </source>
</evidence>
<dbReference type="GO" id="GO:0018788">
    <property type="term" value="F:atrazine chlorohydrolase activity"/>
    <property type="evidence" value="ECO:0007669"/>
    <property type="project" value="UniProtKB-EC"/>
</dbReference>
<evidence type="ECO:0000313" key="5">
    <source>
        <dbReference type="EMBL" id="QEW24992.1"/>
    </source>
</evidence>
<evidence type="ECO:0000259" key="3">
    <source>
        <dbReference type="Pfam" id="PF01979"/>
    </source>
</evidence>
<evidence type="ECO:0000313" key="6">
    <source>
        <dbReference type="Proteomes" id="UP000051401"/>
    </source>
</evidence>
<feature type="domain" description="Amidohydrolase-related" evidence="3">
    <location>
        <begin position="59"/>
        <end position="412"/>
    </location>
</feature>
<proteinExistence type="inferred from homology"/>
<name>A0A0T5P4R6_9RHOB</name>
<evidence type="ECO:0000313" key="4">
    <source>
        <dbReference type="EMBL" id="KRS16152.1"/>
    </source>
</evidence>
<gene>
    <name evidence="5" type="primary">atzA_1</name>
    <name evidence="5" type="ORF">RIdsm_00776</name>
    <name evidence="4" type="ORF">XM52_20300</name>
</gene>
<dbReference type="OrthoDB" id="9796020at2"/>
<comment type="similarity">
    <text evidence="1">Belongs to the metallo-dependent hydrolases superfamily. ATZ/TRZ family.</text>
</comment>
<dbReference type="EMBL" id="LAXI01000016">
    <property type="protein sequence ID" value="KRS16152.1"/>
    <property type="molecule type" value="Genomic_DNA"/>
</dbReference>
<dbReference type="EC" id="3.8.1.8" evidence="5"/>
<evidence type="ECO:0000256" key="1">
    <source>
        <dbReference type="ARBA" id="ARBA00006745"/>
    </source>
</evidence>
<dbReference type="KEGG" id="rid:RIdsm_00776"/>
<dbReference type="SUPFAM" id="SSF51556">
    <property type="entry name" value="Metallo-dependent hydrolases"/>
    <property type="match status" value="1"/>
</dbReference>
<keyword evidence="2 5" id="KW-0378">Hydrolase</keyword>
<keyword evidence="6" id="KW-1185">Reference proteome</keyword>
<dbReference type="PANTHER" id="PTHR43794">
    <property type="entry name" value="AMINOHYDROLASE SSNA-RELATED"/>
    <property type="match status" value="1"/>
</dbReference>
<dbReference type="Gene3D" id="3.20.20.140">
    <property type="entry name" value="Metal-dependent hydrolases"/>
    <property type="match status" value="1"/>
</dbReference>
<reference evidence="5 7" key="2">
    <citation type="submission" date="2018-08" db="EMBL/GenBank/DDBJ databases">
        <title>Genetic Globetrotter - A new plasmid hitch-hiking vast phylogenetic and geographic distances.</title>
        <authorList>
            <person name="Vollmers J."/>
            <person name="Petersen J."/>
        </authorList>
    </citation>
    <scope>NUCLEOTIDE SEQUENCE [LARGE SCALE GENOMIC DNA]</scope>
    <source>
        <strain evidence="5 7">DSM 26383</strain>
    </source>
</reference>
<dbReference type="SUPFAM" id="SSF51338">
    <property type="entry name" value="Composite domain of metallo-dependent hydrolases"/>
    <property type="match status" value="1"/>
</dbReference>
<dbReference type="EMBL" id="CP031598">
    <property type="protein sequence ID" value="QEW24992.1"/>
    <property type="molecule type" value="Genomic_DNA"/>
</dbReference>
<dbReference type="Proteomes" id="UP000051401">
    <property type="component" value="Unassembled WGS sequence"/>
</dbReference>
<dbReference type="PATRIC" id="fig|540747.5.peg.1819"/>
<dbReference type="InterPro" id="IPR006680">
    <property type="entry name" value="Amidohydro-rel"/>
</dbReference>
<dbReference type="InterPro" id="IPR011059">
    <property type="entry name" value="Metal-dep_hydrolase_composite"/>
</dbReference>
<dbReference type="STRING" id="540747.SAMN04488031_109122"/>
<dbReference type="Proteomes" id="UP000325785">
    <property type="component" value="Chromosome"/>
</dbReference>
<evidence type="ECO:0000313" key="7">
    <source>
        <dbReference type="Proteomes" id="UP000325785"/>
    </source>
</evidence>
<sequence>MTAPEGCDLLIRNATVVTGETVLHDGWVAVRGDRIVGVGSGEAAAWQAERVIDGEGGLLHPGYVDGHYHLGLHLLRGILPDVPDDQPIGPFGRWLSALTPEDELVSARTAAAEAALAGFTGIVEAGSAFDTDAMAEGVTGVGLRVTLAAPMIWDRPGPEPLTGKIDRAPCDSDHALRHLGDELHRNAEDGLARGHVAYYGTGSSSEEVMAEAARLAREAGVPMHAHQNFTPADAAAEKERYGRDAIVHMAEAGLIGPETVFTHMNVLSDAEVEAVVETGMALVWHPANAAYYGILAQARSRFPELARRGVDIGFGTDVAKTWGFGDLGFAAFLTMRAAGEDVSPETLLKIFTTGGARAMGLSDTGRIAVGQRADIVLRRADLPEAMPEGDPLKHLTLTLRTKGVRHSFCAGRQIVEDGALVRADVKEIGAAARATARGLAERADLKLPERAAP</sequence>
<dbReference type="InterPro" id="IPR032466">
    <property type="entry name" value="Metal_Hydrolase"/>
</dbReference>
<dbReference type="GO" id="GO:0016810">
    <property type="term" value="F:hydrolase activity, acting on carbon-nitrogen (but not peptide) bonds"/>
    <property type="evidence" value="ECO:0007669"/>
    <property type="project" value="InterPro"/>
</dbReference>
<protein>
    <submittedName>
        <fullName evidence="5">Atrazine chlorohydrolase</fullName>
        <ecNumber evidence="5">3.8.1.8</ecNumber>
    </submittedName>
</protein>